<accession>A0ABU3VQT9</accession>
<dbReference type="PANTHER" id="PTHR28259">
    <property type="entry name" value="FLUORIDE EXPORT PROTEIN 1-RELATED"/>
    <property type="match status" value="1"/>
</dbReference>
<dbReference type="EMBL" id="JAWDKC010000022">
    <property type="protein sequence ID" value="MDV0445777.1"/>
    <property type="molecule type" value="Genomic_DNA"/>
</dbReference>
<evidence type="ECO:0000256" key="5">
    <source>
        <dbReference type="ARBA" id="ARBA00023136"/>
    </source>
</evidence>
<feature type="binding site" evidence="8">
    <location>
        <position position="90"/>
    </location>
    <ligand>
        <name>Na(+)</name>
        <dbReference type="ChEBI" id="CHEBI:29101"/>
        <note>structural</note>
    </ligand>
</feature>
<evidence type="ECO:0000313" key="10">
    <source>
        <dbReference type="Proteomes" id="UP001272052"/>
    </source>
</evidence>
<dbReference type="HAMAP" id="MF_00454">
    <property type="entry name" value="FluC"/>
    <property type="match status" value="1"/>
</dbReference>
<organism evidence="9 10">
    <name type="scientific">Methanimicrococcus hacksteinii</name>
    <dbReference type="NCBI Taxonomy" id="3028293"/>
    <lineage>
        <taxon>Archaea</taxon>
        <taxon>Methanobacteriati</taxon>
        <taxon>Methanobacteriota</taxon>
        <taxon>Stenosarchaea group</taxon>
        <taxon>Methanomicrobia</taxon>
        <taxon>Methanosarcinales</taxon>
        <taxon>Methanosarcinaceae</taxon>
        <taxon>Methanimicrococcus</taxon>
    </lineage>
</organism>
<comment type="function">
    <text evidence="8">Fluoride-specific ion channel. Important for reducing fluoride concentration in the cell, thus reducing its toxicity.</text>
</comment>
<gene>
    <name evidence="9" type="primary">crcB_1</name>
    <name evidence="8" type="synonym">crcB</name>
    <name evidence="8" type="synonym">fluC</name>
    <name evidence="9" type="ORF">MmiAt1_13730</name>
</gene>
<evidence type="ECO:0000256" key="7">
    <source>
        <dbReference type="ARBA" id="ARBA00035585"/>
    </source>
</evidence>
<comment type="subcellular location">
    <subcellularLocation>
        <location evidence="1 8">Cell membrane</location>
        <topology evidence="1 8">Multi-pass membrane protein</topology>
    </subcellularLocation>
</comment>
<feature type="transmembrane region" description="Helical" evidence="8">
    <location>
        <begin position="79"/>
        <end position="103"/>
    </location>
</feature>
<evidence type="ECO:0000256" key="4">
    <source>
        <dbReference type="ARBA" id="ARBA00022989"/>
    </source>
</evidence>
<reference evidence="9 10" key="1">
    <citation type="submission" date="2023-06" db="EMBL/GenBank/DDBJ databases">
        <title>Genome sequence of Methanimicrococcus sp. At1.</title>
        <authorList>
            <person name="Protasov E."/>
            <person name="Platt K."/>
            <person name="Poehlein A."/>
            <person name="Daniel R."/>
            <person name="Brune A."/>
        </authorList>
    </citation>
    <scope>NUCLEOTIDE SEQUENCE [LARGE SCALE GENOMIC DNA]</scope>
    <source>
        <strain evidence="9 10">At1</strain>
    </source>
</reference>
<protein>
    <recommendedName>
        <fullName evidence="8">Fluoride-specific ion channel FluC</fullName>
    </recommendedName>
</protein>
<proteinExistence type="inferred from homology"/>
<evidence type="ECO:0000256" key="8">
    <source>
        <dbReference type="HAMAP-Rule" id="MF_00454"/>
    </source>
</evidence>
<comment type="catalytic activity">
    <reaction evidence="7">
        <text>fluoride(in) = fluoride(out)</text>
        <dbReference type="Rhea" id="RHEA:76159"/>
        <dbReference type="ChEBI" id="CHEBI:17051"/>
    </reaction>
    <physiologicalReaction direction="left-to-right" evidence="7">
        <dbReference type="Rhea" id="RHEA:76160"/>
    </physiologicalReaction>
</comment>
<keyword evidence="8" id="KW-0915">Sodium</keyword>
<dbReference type="PANTHER" id="PTHR28259:SF1">
    <property type="entry name" value="FLUORIDE EXPORT PROTEIN 1-RELATED"/>
    <property type="match status" value="1"/>
</dbReference>
<keyword evidence="8" id="KW-0407">Ion channel</keyword>
<evidence type="ECO:0000256" key="3">
    <source>
        <dbReference type="ARBA" id="ARBA00022692"/>
    </source>
</evidence>
<keyword evidence="8" id="KW-0406">Ion transport</keyword>
<evidence type="ECO:0000256" key="6">
    <source>
        <dbReference type="ARBA" id="ARBA00035120"/>
    </source>
</evidence>
<dbReference type="RefSeq" id="WP_318786203.1">
    <property type="nucleotide sequence ID" value="NZ_JAWDKC010000022.1"/>
</dbReference>
<keyword evidence="10" id="KW-1185">Reference proteome</keyword>
<dbReference type="Pfam" id="PF02537">
    <property type="entry name" value="CRCB"/>
    <property type="match status" value="1"/>
</dbReference>
<evidence type="ECO:0000313" key="9">
    <source>
        <dbReference type="EMBL" id="MDV0445777.1"/>
    </source>
</evidence>
<comment type="similarity">
    <text evidence="6 8">Belongs to the fluoride channel Fluc/FEX (TC 1.A.43) family.</text>
</comment>
<feature type="transmembrane region" description="Helical" evidence="8">
    <location>
        <begin position="115"/>
        <end position="135"/>
    </location>
</feature>
<feature type="transmembrane region" description="Helical" evidence="8">
    <location>
        <begin position="6"/>
        <end position="28"/>
    </location>
</feature>
<feature type="transmembrane region" description="Helical" evidence="8">
    <location>
        <begin position="40"/>
        <end position="59"/>
    </location>
</feature>
<comment type="activity regulation">
    <text evidence="8">Na(+) is not transported, but it plays an essential structural role and its presence is essential for fluoride channel function.</text>
</comment>
<keyword evidence="8" id="KW-0479">Metal-binding</keyword>
<keyword evidence="5 8" id="KW-0472">Membrane</keyword>
<keyword evidence="3 8" id="KW-0812">Transmembrane</keyword>
<keyword evidence="2 8" id="KW-1003">Cell membrane</keyword>
<name>A0ABU3VQT9_9EURY</name>
<keyword evidence="4 8" id="KW-1133">Transmembrane helix</keyword>
<comment type="caution">
    <text evidence="9">The sequence shown here is derived from an EMBL/GenBank/DDBJ whole genome shotgun (WGS) entry which is preliminary data.</text>
</comment>
<evidence type="ECO:0000256" key="2">
    <source>
        <dbReference type="ARBA" id="ARBA00022475"/>
    </source>
</evidence>
<sequence>MAAAGLMIVYLLAAGIGGAVGAFLRYFAVEISGKYTKFPAGVLIANIIGTFLLALTTLYAAKEINGWGGIFEHIELMTFFFNTGVCGSLTTFSTFSYNNLIYWEEKKYFPLAANILLNIILCTAAVFTAILLVYYNI</sequence>
<feature type="binding site" evidence="8">
    <location>
        <position position="87"/>
    </location>
    <ligand>
        <name>Na(+)</name>
        <dbReference type="ChEBI" id="CHEBI:29101"/>
        <note>structural</note>
    </ligand>
</feature>
<evidence type="ECO:0000256" key="1">
    <source>
        <dbReference type="ARBA" id="ARBA00004651"/>
    </source>
</evidence>
<keyword evidence="8" id="KW-0813">Transport</keyword>
<dbReference type="Proteomes" id="UP001272052">
    <property type="component" value="Unassembled WGS sequence"/>
</dbReference>
<dbReference type="InterPro" id="IPR003691">
    <property type="entry name" value="FluC"/>
</dbReference>